<evidence type="ECO:0000256" key="2">
    <source>
        <dbReference type="SAM" id="SignalP"/>
    </source>
</evidence>
<organism evidence="3 4">
    <name type="scientific">Rhodococcus rhodochrous</name>
    <dbReference type="NCBI Taxonomy" id="1829"/>
    <lineage>
        <taxon>Bacteria</taxon>
        <taxon>Bacillati</taxon>
        <taxon>Actinomycetota</taxon>
        <taxon>Actinomycetes</taxon>
        <taxon>Mycobacteriales</taxon>
        <taxon>Nocardiaceae</taxon>
        <taxon>Rhodococcus</taxon>
    </lineage>
</organism>
<dbReference type="SUPFAM" id="SSF53850">
    <property type="entry name" value="Periplasmic binding protein-like II"/>
    <property type="match status" value="1"/>
</dbReference>
<dbReference type="Pfam" id="PF13416">
    <property type="entry name" value="SBP_bac_8"/>
    <property type="match status" value="1"/>
</dbReference>
<name>A0AAW4XL99_RHORH</name>
<dbReference type="InterPro" id="IPR006059">
    <property type="entry name" value="SBP"/>
</dbReference>
<dbReference type="AlphaFoldDB" id="A0AAW4XL99"/>
<dbReference type="GO" id="GO:0030288">
    <property type="term" value="C:outer membrane-bounded periplasmic space"/>
    <property type="evidence" value="ECO:0007669"/>
    <property type="project" value="TreeGrafter"/>
</dbReference>
<dbReference type="Proteomes" id="UP001198630">
    <property type="component" value="Unassembled WGS sequence"/>
</dbReference>
<proteinExistence type="predicted"/>
<sequence length="346" mass="36315">MSSPIRRRLHLVGALSTIALLLAACGESTGEGPTEAMDSFDAIVEAAQEEGSVVVYSAYNAELTQSLADAFEDEYSITVQVVRQASADLNARFAAESEAGSLGADVLWQPDPVFAGDVAEKGWLAPLDPAQIPNLERVDAAEQTEYTVPVLEQPWGIAYNTDLVTGTPPTSWEDLITGDAIARGLLVAAPQNSVATAGVYNFWLDTFGEEFFTELQQTQNYSMGDSVSNAIQQVAAGEVGAFVPAPLSTVSTVQKAGAPVEVVVPDNTTGFAMLASISSTAPNPNAARLFVEFLLSDSGQAIAVGDLAVPVVESVTTGVSRPAEYVPTDNVATSSRLDEIVELVTP</sequence>
<dbReference type="GO" id="GO:0015888">
    <property type="term" value="P:thiamine transport"/>
    <property type="evidence" value="ECO:0007669"/>
    <property type="project" value="TreeGrafter"/>
</dbReference>
<dbReference type="Gene3D" id="3.40.190.10">
    <property type="entry name" value="Periplasmic binding protein-like II"/>
    <property type="match status" value="2"/>
</dbReference>
<dbReference type="PROSITE" id="PS51257">
    <property type="entry name" value="PROKAR_LIPOPROTEIN"/>
    <property type="match status" value="1"/>
</dbReference>
<dbReference type="PANTHER" id="PTHR30006">
    <property type="entry name" value="THIAMINE-BINDING PERIPLASMIC PROTEIN-RELATED"/>
    <property type="match status" value="1"/>
</dbReference>
<evidence type="ECO:0000313" key="4">
    <source>
        <dbReference type="Proteomes" id="UP001198630"/>
    </source>
</evidence>
<keyword evidence="1 2" id="KW-0732">Signal</keyword>
<feature type="signal peptide" evidence="2">
    <location>
        <begin position="1"/>
        <end position="23"/>
    </location>
</feature>
<dbReference type="GO" id="GO:0030976">
    <property type="term" value="F:thiamine pyrophosphate binding"/>
    <property type="evidence" value="ECO:0007669"/>
    <property type="project" value="TreeGrafter"/>
</dbReference>
<comment type="caution">
    <text evidence="3">The sequence shown here is derived from an EMBL/GenBank/DDBJ whole genome shotgun (WGS) entry which is preliminary data.</text>
</comment>
<reference evidence="3" key="1">
    <citation type="submission" date="2021-11" db="EMBL/GenBank/DDBJ databases">
        <title>Development of a sustainable strategy for remediation of hydrocarbon-contaminated territories based on the waste exchange concept.</title>
        <authorList>
            <person name="Elkin A."/>
        </authorList>
    </citation>
    <scope>NUCLEOTIDE SEQUENCE</scope>
    <source>
        <strain evidence="3">IEGM 757</strain>
    </source>
</reference>
<protein>
    <submittedName>
        <fullName evidence="3">Extracellular solute-binding protein</fullName>
    </submittedName>
</protein>
<evidence type="ECO:0000313" key="3">
    <source>
        <dbReference type="EMBL" id="MCD2113490.1"/>
    </source>
</evidence>
<gene>
    <name evidence="3" type="ORF">LQ384_20475</name>
</gene>
<dbReference type="GO" id="GO:0030975">
    <property type="term" value="F:thiamine binding"/>
    <property type="evidence" value="ECO:0007669"/>
    <property type="project" value="TreeGrafter"/>
</dbReference>
<dbReference type="RefSeq" id="WP_230791847.1">
    <property type="nucleotide sequence ID" value="NZ_JAJNCO010000012.1"/>
</dbReference>
<evidence type="ECO:0000256" key="1">
    <source>
        <dbReference type="ARBA" id="ARBA00022729"/>
    </source>
</evidence>
<feature type="chain" id="PRO_5043677780" evidence="2">
    <location>
        <begin position="24"/>
        <end position="346"/>
    </location>
</feature>
<dbReference type="PANTHER" id="PTHR30006:SF2">
    <property type="entry name" value="ABC TRANSPORTER SUBSTRATE-BINDING PROTEIN"/>
    <property type="match status" value="1"/>
</dbReference>
<accession>A0AAW4XL99</accession>
<dbReference type="EMBL" id="JAJNCO010000012">
    <property type="protein sequence ID" value="MCD2113490.1"/>
    <property type="molecule type" value="Genomic_DNA"/>
</dbReference>